<evidence type="ECO:0000259" key="1">
    <source>
        <dbReference type="PROSITE" id="PS50181"/>
    </source>
</evidence>
<dbReference type="InterPro" id="IPR001810">
    <property type="entry name" value="F-box_dom"/>
</dbReference>
<sequence length="153" mass="18494">MGGPALPRLLRRKRKEKRRLNPGSRAQNALWTEGRKGQTWREQVQSIFGKGMLKYTLNLCHGHYDFLVRMPENLIVHIMSFLNVEDIEQLSKTCKRFQQLCKTDEFWERIKRLQDKYTLDVQTAKFPAYKKQRNFHQRRGFLTQMQRRQTTFF</sequence>
<organism evidence="2 3">
    <name type="scientific">Python bivittatus</name>
    <name type="common">Burmese python</name>
    <name type="synonym">Python molurus bivittatus</name>
    <dbReference type="NCBI Taxonomy" id="176946"/>
    <lineage>
        <taxon>Eukaryota</taxon>
        <taxon>Metazoa</taxon>
        <taxon>Chordata</taxon>
        <taxon>Craniata</taxon>
        <taxon>Vertebrata</taxon>
        <taxon>Euteleostomi</taxon>
        <taxon>Lepidosauria</taxon>
        <taxon>Squamata</taxon>
        <taxon>Bifurcata</taxon>
        <taxon>Unidentata</taxon>
        <taxon>Episquamata</taxon>
        <taxon>Toxicofera</taxon>
        <taxon>Serpentes</taxon>
        <taxon>Henophidia</taxon>
        <taxon>Pythonidae</taxon>
        <taxon>Python</taxon>
    </lineage>
</organism>
<reference evidence="3" key="1">
    <citation type="submission" date="2025-08" db="UniProtKB">
        <authorList>
            <consortium name="RefSeq"/>
        </authorList>
    </citation>
    <scope>IDENTIFICATION</scope>
    <source>
        <tissue evidence="3">Liver</tissue>
    </source>
</reference>
<dbReference type="RefSeq" id="XP_025021453.1">
    <property type="nucleotide sequence ID" value="XM_025165685.1"/>
</dbReference>
<gene>
    <name evidence="3" type="primary">LOC103053838</name>
</gene>
<dbReference type="PROSITE" id="PS50181">
    <property type="entry name" value="FBOX"/>
    <property type="match status" value="1"/>
</dbReference>
<dbReference type="CDD" id="cd22106">
    <property type="entry name" value="F-box_FBXO36"/>
    <property type="match status" value="1"/>
</dbReference>
<dbReference type="AlphaFoldDB" id="A0A9F5ITW8"/>
<dbReference type="Pfam" id="PF12937">
    <property type="entry name" value="F-box-like"/>
    <property type="match status" value="1"/>
</dbReference>
<proteinExistence type="predicted"/>
<accession>A0A9F5ITW8</accession>
<dbReference type="InterPro" id="IPR036047">
    <property type="entry name" value="F-box-like_dom_sf"/>
</dbReference>
<name>A0A9F5ITW8_PYTBI</name>
<dbReference type="GeneID" id="103053838"/>
<keyword evidence="2" id="KW-1185">Reference proteome</keyword>
<feature type="domain" description="F-box" evidence="1">
    <location>
        <begin position="64"/>
        <end position="110"/>
    </location>
</feature>
<dbReference type="Proteomes" id="UP000695026">
    <property type="component" value="Unplaced"/>
</dbReference>
<evidence type="ECO:0000313" key="2">
    <source>
        <dbReference type="Proteomes" id="UP000695026"/>
    </source>
</evidence>
<evidence type="ECO:0000313" key="3">
    <source>
        <dbReference type="RefSeq" id="XP_025021453.1"/>
    </source>
</evidence>
<dbReference type="SMART" id="SM00256">
    <property type="entry name" value="FBOX"/>
    <property type="match status" value="1"/>
</dbReference>
<dbReference type="SUPFAM" id="SSF81383">
    <property type="entry name" value="F-box domain"/>
    <property type="match status" value="1"/>
</dbReference>
<dbReference type="Gene3D" id="1.20.1280.50">
    <property type="match status" value="1"/>
</dbReference>
<protein>
    <submittedName>
        <fullName evidence="3">F-box only protein 36-like isoform X2</fullName>
    </submittedName>
</protein>